<evidence type="ECO:0000256" key="4">
    <source>
        <dbReference type="SAM" id="SignalP"/>
    </source>
</evidence>
<comment type="similarity">
    <text evidence="1">Belongs to the SCO1/2 family.</text>
</comment>
<reference evidence="5 6" key="1">
    <citation type="submission" date="2019-04" db="EMBL/GenBank/DDBJ databases">
        <authorList>
            <person name="Li M."/>
        </authorList>
    </citation>
    <scope>NUCLEOTIDE SEQUENCE [LARGE SCALE GENOMIC DNA]</scope>
    <source>
        <strain evidence="5 6">LAM1902</strain>
    </source>
</reference>
<dbReference type="PANTHER" id="PTHR12151:SF25">
    <property type="entry name" value="LINALOOL DEHYDRATASE_ISOMERASE DOMAIN-CONTAINING PROTEIN"/>
    <property type="match status" value="1"/>
</dbReference>
<organism evidence="5 6">
    <name type="scientific">Pseudomonas nicosulfuronedens</name>
    <dbReference type="NCBI Taxonomy" id="2571105"/>
    <lineage>
        <taxon>Bacteria</taxon>
        <taxon>Pseudomonadati</taxon>
        <taxon>Pseudomonadota</taxon>
        <taxon>Gammaproteobacteria</taxon>
        <taxon>Pseudomonadales</taxon>
        <taxon>Pseudomonadaceae</taxon>
        <taxon>Pseudomonas</taxon>
    </lineage>
</organism>
<proteinExistence type="inferred from homology"/>
<feature type="binding site" evidence="2">
    <location>
        <position position="56"/>
    </location>
    <ligand>
        <name>Cu cation</name>
        <dbReference type="ChEBI" id="CHEBI:23378"/>
    </ligand>
</feature>
<keyword evidence="4" id="KW-0732">Signal</keyword>
<evidence type="ECO:0000313" key="6">
    <source>
        <dbReference type="Proteomes" id="UP000306635"/>
    </source>
</evidence>
<dbReference type="SUPFAM" id="SSF52833">
    <property type="entry name" value="Thioredoxin-like"/>
    <property type="match status" value="1"/>
</dbReference>
<sequence>MRLWILCLALLVGTLEAATRTDVGGPFSLIDQDGQRVTERSYEGRPALLYFGFTSCPDICPTDLARMARIARAVEQEKGVKPRPIFVTLDPERDTPQQLKGYVGHFDAEFVGLTGTPQEIASITDEYHVFYKKVPTGDRPGDYTVDHSTFLFLLDREGGYLDHFGRGLKEEEIVERVAQKLSQ</sequence>
<protein>
    <submittedName>
        <fullName evidence="5">SCO family protein</fullName>
    </submittedName>
</protein>
<feature type="binding site" evidence="2">
    <location>
        <position position="60"/>
    </location>
    <ligand>
        <name>Cu cation</name>
        <dbReference type="ChEBI" id="CHEBI:23378"/>
    </ligand>
</feature>
<dbReference type="PANTHER" id="PTHR12151">
    <property type="entry name" value="ELECTRON TRANSPORT PROTIN SCO1/SENC FAMILY MEMBER"/>
    <property type="match status" value="1"/>
</dbReference>
<evidence type="ECO:0000313" key="5">
    <source>
        <dbReference type="EMBL" id="TLX77354.1"/>
    </source>
</evidence>
<keyword evidence="2" id="KW-0186">Copper</keyword>
<feature type="chain" id="PRO_5024275043" evidence="4">
    <location>
        <begin position="18"/>
        <end position="183"/>
    </location>
</feature>
<dbReference type="GO" id="GO:0046872">
    <property type="term" value="F:metal ion binding"/>
    <property type="evidence" value="ECO:0007669"/>
    <property type="project" value="UniProtKB-KW"/>
</dbReference>
<comment type="caution">
    <text evidence="5">The sequence shown here is derived from an EMBL/GenBank/DDBJ whole genome shotgun (WGS) entry which is preliminary data.</text>
</comment>
<dbReference type="EMBL" id="SWDV01000013">
    <property type="protein sequence ID" value="TLX77354.1"/>
    <property type="molecule type" value="Genomic_DNA"/>
</dbReference>
<evidence type="ECO:0000256" key="1">
    <source>
        <dbReference type="ARBA" id="ARBA00010996"/>
    </source>
</evidence>
<dbReference type="InterPro" id="IPR036249">
    <property type="entry name" value="Thioredoxin-like_sf"/>
</dbReference>
<dbReference type="OrthoDB" id="9790194at2"/>
<gene>
    <name evidence="5" type="ORF">FAS41_13665</name>
</gene>
<evidence type="ECO:0000256" key="3">
    <source>
        <dbReference type="PIRSR" id="PIRSR603782-2"/>
    </source>
</evidence>
<name>A0A5R9R3R9_9PSED</name>
<dbReference type="Pfam" id="PF02630">
    <property type="entry name" value="SCO1-SenC"/>
    <property type="match status" value="1"/>
</dbReference>
<keyword evidence="6" id="KW-1185">Reference proteome</keyword>
<dbReference type="Gene3D" id="3.40.30.10">
    <property type="entry name" value="Glutaredoxin"/>
    <property type="match status" value="1"/>
</dbReference>
<dbReference type="FunFam" id="3.40.30.10:FF:000013">
    <property type="entry name" value="Blast:Protein SCO1 homolog, mitochondrial"/>
    <property type="match status" value="1"/>
</dbReference>
<dbReference type="Proteomes" id="UP000306635">
    <property type="component" value="Unassembled WGS sequence"/>
</dbReference>
<dbReference type="CDD" id="cd02968">
    <property type="entry name" value="SCO"/>
    <property type="match status" value="1"/>
</dbReference>
<accession>A0A5R9R3R9</accession>
<evidence type="ECO:0000256" key="2">
    <source>
        <dbReference type="PIRSR" id="PIRSR603782-1"/>
    </source>
</evidence>
<dbReference type="InterPro" id="IPR003782">
    <property type="entry name" value="SCO1/SenC"/>
</dbReference>
<keyword evidence="3" id="KW-1015">Disulfide bond</keyword>
<dbReference type="RefSeq" id="WP_138523051.1">
    <property type="nucleotide sequence ID" value="NZ_JAOCBK010000007.1"/>
</dbReference>
<feature type="binding site" evidence="2">
    <location>
        <position position="147"/>
    </location>
    <ligand>
        <name>Cu cation</name>
        <dbReference type="ChEBI" id="CHEBI:23378"/>
    </ligand>
</feature>
<dbReference type="AlphaFoldDB" id="A0A5R9R3R9"/>
<feature type="signal peptide" evidence="4">
    <location>
        <begin position="1"/>
        <end position="17"/>
    </location>
</feature>
<keyword evidence="2" id="KW-0479">Metal-binding</keyword>
<feature type="disulfide bond" description="Redox-active" evidence="3">
    <location>
        <begin position="56"/>
        <end position="60"/>
    </location>
</feature>